<name>A0A1H8WK36_9FIRM</name>
<dbReference type="SUPFAM" id="SSF109604">
    <property type="entry name" value="HD-domain/PDEase-like"/>
    <property type="match status" value="1"/>
</dbReference>
<dbReference type="OrthoDB" id="9804751at2"/>
<dbReference type="Gene3D" id="3.20.20.450">
    <property type="entry name" value="EAL domain"/>
    <property type="match status" value="1"/>
</dbReference>
<dbReference type="Pfam" id="PF00563">
    <property type="entry name" value="EAL"/>
    <property type="match status" value="1"/>
</dbReference>
<dbReference type="STRING" id="112903.SAMN04490178_11642"/>
<feature type="domain" description="HDOD" evidence="2">
    <location>
        <begin position="197"/>
        <end position="385"/>
    </location>
</feature>
<evidence type="ECO:0000259" key="2">
    <source>
        <dbReference type="PROSITE" id="PS51833"/>
    </source>
</evidence>
<dbReference type="InterPro" id="IPR052340">
    <property type="entry name" value="RNase_Y/CdgJ"/>
</dbReference>
<reference evidence="3 4" key="1">
    <citation type="submission" date="2016-10" db="EMBL/GenBank/DDBJ databases">
        <authorList>
            <person name="de Groot N.N."/>
        </authorList>
    </citation>
    <scope>NUCLEOTIDE SEQUENCE [LARGE SCALE GENOMIC DNA]</scope>
    <source>
        <strain evidence="3 4">DSM 13305</strain>
    </source>
</reference>
<dbReference type="EMBL" id="FODY01000016">
    <property type="protein sequence ID" value="SEP28054.1"/>
    <property type="molecule type" value="Genomic_DNA"/>
</dbReference>
<dbReference type="InterPro" id="IPR013976">
    <property type="entry name" value="HDOD"/>
</dbReference>
<dbReference type="SMART" id="SM00052">
    <property type="entry name" value="EAL"/>
    <property type="match status" value="1"/>
</dbReference>
<proteinExistence type="predicted"/>
<dbReference type="PANTHER" id="PTHR33525">
    <property type="match status" value="1"/>
</dbReference>
<dbReference type="RefSeq" id="WP_091748283.1">
    <property type="nucleotide sequence ID" value="NZ_FODY01000016.1"/>
</dbReference>
<dbReference type="InterPro" id="IPR035919">
    <property type="entry name" value="EAL_sf"/>
</dbReference>
<evidence type="ECO:0000313" key="3">
    <source>
        <dbReference type="EMBL" id="SEP28054.1"/>
    </source>
</evidence>
<dbReference type="PROSITE" id="PS50883">
    <property type="entry name" value="EAL"/>
    <property type="match status" value="1"/>
</dbReference>
<dbReference type="PROSITE" id="PS51833">
    <property type="entry name" value="HDOD"/>
    <property type="match status" value="1"/>
</dbReference>
<dbReference type="Gene3D" id="1.10.3210.10">
    <property type="entry name" value="Hypothetical protein af1432"/>
    <property type="match status" value="1"/>
</dbReference>
<dbReference type="SUPFAM" id="SSF141868">
    <property type="entry name" value="EAL domain-like"/>
    <property type="match status" value="1"/>
</dbReference>
<dbReference type="Pfam" id="PF08668">
    <property type="entry name" value="HDOD"/>
    <property type="match status" value="1"/>
</dbReference>
<dbReference type="Proteomes" id="UP000198847">
    <property type="component" value="Unassembled WGS sequence"/>
</dbReference>
<evidence type="ECO:0000259" key="1">
    <source>
        <dbReference type="PROSITE" id="PS50883"/>
    </source>
</evidence>
<dbReference type="InterPro" id="IPR001633">
    <property type="entry name" value="EAL_dom"/>
</dbReference>
<evidence type="ECO:0000313" key="4">
    <source>
        <dbReference type="Proteomes" id="UP000198847"/>
    </source>
</evidence>
<dbReference type="InterPro" id="IPR014408">
    <property type="entry name" value="dGMP_Pdiesterase_EAL/HD-GYP"/>
</dbReference>
<feature type="domain" description="EAL" evidence="1">
    <location>
        <begin position="1"/>
        <end position="203"/>
    </location>
</feature>
<gene>
    <name evidence="3" type="ORF">SAMN04490178_11642</name>
</gene>
<dbReference type="PANTHER" id="PTHR33525:SF4">
    <property type="entry name" value="CYCLIC DI-GMP PHOSPHODIESTERASE CDGJ"/>
    <property type="match status" value="1"/>
</dbReference>
<sequence length="406" mass="46738">MKIFVARQPIFDKKENVVAYELLFRSGNSPVYDGEDDDTATASVISGAFLLLGMDKATGKKPAFVNFTRNSLKKLARQIPPHSIVLEILETVEPDEELLSLCRQLKRCGYTLALDDFIFDEKYCDLLTLADIIKVDFILTTGKERSEIIRRVNNPKVKFLAEKVETRAEFEEAVALGYTYFQGYFFSKPEVLSGEDVPSYKTQYMRILHELGRPDMDFQRMEQIIKHDVAFSFKLLKYINSSYFGFKKTVDSVRQALVLLGAQQIRQWLFLLILRELGKDRPEEIMVLSVIRAKFGENLARKANLPPDMISHAFTMGMFSLLDCFFQRPLDEVLAELPITEEIKLALAGSDHSLGIIFRLISAYEKGEWEAVSAYAARLHISELEIPDLYLQTLQWIETYFEQTRW</sequence>
<accession>A0A1H8WK36</accession>
<organism evidence="3 4">
    <name type="scientific">Propionispora vibrioides</name>
    <dbReference type="NCBI Taxonomy" id="112903"/>
    <lineage>
        <taxon>Bacteria</taxon>
        <taxon>Bacillati</taxon>
        <taxon>Bacillota</taxon>
        <taxon>Negativicutes</taxon>
        <taxon>Selenomonadales</taxon>
        <taxon>Sporomusaceae</taxon>
        <taxon>Propionispora</taxon>
    </lineage>
</organism>
<dbReference type="AlphaFoldDB" id="A0A1H8WK36"/>
<protein>
    <submittedName>
        <fullName evidence="3">EAL and modified HD-GYP domain-containing signal transduction protein</fullName>
    </submittedName>
</protein>
<keyword evidence="4" id="KW-1185">Reference proteome</keyword>
<dbReference type="PIRSF" id="PIRSF003180">
    <property type="entry name" value="DiGMPpdiest_YuxH"/>
    <property type="match status" value="1"/>
</dbReference>